<dbReference type="Proteomes" id="UP000176424">
    <property type="component" value="Unassembled WGS sequence"/>
</dbReference>
<dbReference type="AlphaFoldDB" id="A0A1F4ZX93"/>
<dbReference type="NCBIfam" id="TIGR04336">
    <property type="entry name" value="AmmeMemoSam_B"/>
    <property type="match status" value="1"/>
</dbReference>
<evidence type="ECO:0000313" key="2">
    <source>
        <dbReference type="Proteomes" id="UP000176424"/>
    </source>
</evidence>
<name>A0A1F4ZX93_9BACT</name>
<dbReference type="InterPro" id="IPR002737">
    <property type="entry name" value="MEMO1_fam"/>
</dbReference>
<organism evidence="1 2">
    <name type="scientific">Candidatus Amesbacteria bacterium RIFOXYB1_FULL_44_23</name>
    <dbReference type="NCBI Taxonomy" id="1797263"/>
    <lineage>
        <taxon>Bacteria</taxon>
        <taxon>Candidatus Amesiibacteriota</taxon>
    </lineage>
</organism>
<accession>A0A1F4ZX93</accession>
<protein>
    <submittedName>
        <fullName evidence="1">AmmeMemoRadiSam system protein B</fullName>
    </submittedName>
</protein>
<reference evidence="1 2" key="1">
    <citation type="journal article" date="2016" name="Nat. Commun.">
        <title>Thousands of microbial genomes shed light on interconnected biogeochemical processes in an aquifer system.</title>
        <authorList>
            <person name="Anantharaman K."/>
            <person name="Brown C.T."/>
            <person name="Hug L.A."/>
            <person name="Sharon I."/>
            <person name="Castelle C.J."/>
            <person name="Probst A.J."/>
            <person name="Thomas B.C."/>
            <person name="Singh A."/>
            <person name="Wilkins M.J."/>
            <person name="Karaoz U."/>
            <person name="Brodie E.L."/>
            <person name="Williams K.H."/>
            <person name="Hubbard S.S."/>
            <person name="Banfield J.F."/>
        </authorList>
    </citation>
    <scope>NUCLEOTIDE SEQUENCE [LARGE SCALE GENOMIC DNA]</scope>
</reference>
<proteinExistence type="predicted"/>
<dbReference type="Pfam" id="PF01875">
    <property type="entry name" value="Memo"/>
    <property type="match status" value="1"/>
</dbReference>
<gene>
    <name evidence="1" type="ORF">A2397_04540</name>
</gene>
<dbReference type="Gene3D" id="3.40.830.10">
    <property type="entry name" value="LigB-like"/>
    <property type="match status" value="1"/>
</dbReference>
<comment type="caution">
    <text evidence="1">The sequence shown here is derived from an EMBL/GenBank/DDBJ whole genome shotgun (WGS) entry which is preliminary data.</text>
</comment>
<dbReference type="EMBL" id="MEXR01000014">
    <property type="protein sequence ID" value="OGD10077.1"/>
    <property type="molecule type" value="Genomic_DNA"/>
</dbReference>
<sequence length="268" mass="29875">MKLINKPAVLILMGVIFAAWPLMPLREKVKGLSTDTPSRIMGLIMPHHELASEMMIRTVEKVTTATPGIEYVVVLSPNHFKPQSETFTLTKTLKDFAIASQIIDQIRDVGPKMIFDQQLLEGEHGLFVPMSFLRPGYPTAQFIPIAISPYFSTEKLQKMARALSEVLPEETLFVVSTDFSHGQMLEQAQAFDTQTVAAIQNFDLDRLLEFGDTNLDCPACVAVLLYIGQIREADSFEQWEESHGALITGNPLLNGTSYVTGVFKSKPR</sequence>
<evidence type="ECO:0000313" key="1">
    <source>
        <dbReference type="EMBL" id="OGD10077.1"/>
    </source>
</evidence>
<dbReference type="SUPFAM" id="SSF53213">
    <property type="entry name" value="LigB-like"/>
    <property type="match status" value="1"/>
</dbReference>
<dbReference type="STRING" id="1797263.A2397_04540"/>